<evidence type="ECO:0008006" key="3">
    <source>
        <dbReference type="Google" id="ProtNLM"/>
    </source>
</evidence>
<dbReference type="AlphaFoldDB" id="A0A423PZS6"/>
<keyword evidence="2" id="KW-1185">Reference proteome</keyword>
<organism evidence="1 2">
    <name type="scientific">Salinisphaera japonica YTM-1</name>
    <dbReference type="NCBI Taxonomy" id="1209778"/>
    <lineage>
        <taxon>Bacteria</taxon>
        <taxon>Pseudomonadati</taxon>
        <taxon>Pseudomonadota</taxon>
        <taxon>Gammaproteobacteria</taxon>
        <taxon>Salinisphaerales</taxon>
        <taxon>Salinisphaeraceae</taxon>
        <taxon>Salinisphaera</taxon>
    </lineage>
</organism>
<comment type="caution">
    <text evidence="1">The sequence shown here is derived from an EMBL/GenBank/DDBJ whole genome shotgun (WGS) entry which is preliminary data.</text>
</comment>
<dbReference type="InterPro" id="IPR007362">
    <property type="entry name" value="DUF429"/>
</dbReference>
<evidence type="ECO:0000313" key="1">
    <source>
        <dbReference type="EMBL" id="ROO31189.1"/>
    </source>
</evidence>
<dbReference type="RefSeq" id="WP_123657273.1">
    <property type="nucleotide sequence ID" value="NZ_AYKG01000007.1"/>
</dbReference>
<name>A0A423PZS6_9GAMM</name>
<evidence type="ECO:0000313" key="2">
    <source>
        <dbReference type="Proteomes" id="UP000285310"/>
    </source>
</evidence>
<dbReference type="InParanoid" id="A0A423PZS6"/>
<accession>A0A423PZS6</accession>
<dbReference type="Pfam" id="PF04250">
    <property type="entry name" value="DUF429"/>
    <property type="match status" value="1"/>
</dbReference>
<dbReference type="Proteomes" id="UP000285310">
    <property type="component" value="Unassembled WGS sequence"/>
</dbReference>
<gene>
    <name evidence="1" type="ORF">SAJA_03605</name>
</gene>
<reference evidence="1 2" key="1">
    <citation type="submission" date="2013-10" db="EMBL/GenBank/DDBJ databases">
        <title>Salinisphaera japonica YTM-1 Genome Sequencing.</title>
        <authorList>
            <person name="Lai Q."/>
            <person name="Li C."/>
            <person name="Shao Z."/>
        </authorList>
    </citation>
    <scope>NUCLEOTIDE SEQUENCE [LARGE SCALE GENOMIC DNA]</scope>
    <source>
        <strain evidence="1 2">YTM-1</strain>
    </source>
</reference>
<dbReference type="OrthoDB" id="9811476at2"/>
<dbReference type="EMBL" id="AYKG01000007">
    <property type="protein sequence ID" value="ROO31189.1"/>
    <property type="molecule type" value="Genomic_DNA"/>
</dbReference>
<sequence>MSSHPAVPARIGIDGCPAGWVAAHAHGVTVAEKLVDLLDSLGVVAGRDIVAIDMPIGLMDSGTRACDHAARAALGGARRNSVFWTATRPAVWADAGHRSLREGHAQASEINRQHGAGGVSAQAYNLFPKIREVETLLYERPALQASVYEVHPELAFAAWQAEALGLSEDALAPMAHAKKSGLGAHDRLALIFDRYGRDGFEATRQSHRQGAVADDDIADAYAACYSAERIAAGRHITLPDPPPVDTAGLPVRICY</sequence>
<proteinExistence type="predicted"/>
<protein>
    <recommendedName>
        <fullName evidence="3">NUDIX hydrolase</fullName>
    </recommendedName>
</protein>